<organism evidence="6 7">
    <name type="scientific">Paenibacillus radicis</name>
    <name type="common">ex Gao et al. 2016</name>
    <dbReference type="NCBI Taxonomy" id="1737354"/>
    <lineage>
        <taxon>Bacteria</taxon>
        <taxon>Bacillati</taxon>
        <taxon>Bacillota</taxon>
        <taxon>Bacilli</taxon>
        <taxon>Bacillales</taxon>
        <taxon>Paenibacillaceae</taxon>
        <taxon>Paenibacillus</taxon>
    </lineage>
</organism>
<dbReference type="InterPro" id="IPR003810">
    <property type="entry name" value="Mntp/YtaF"/>
</dbReference>
<comment type="caution">
    <text evidence="6">The sequence shown here is derived from an EMBL/GenBank/DDBJ whole genome shotgun (WGS) entry which is preliminary data.</text>
</comment>
<evidence type="ECO:0000313" key="6">
    <source>
        <dbReference type="EMBL" id="GGG59879.1"/>
    </source>
</evidence>
<feature type="transmembrane region" description="Helical" evidence="5">
    <location>
        <begin position="6"/>
        <end position="26"/>
    </location>
</feature>
<dbReference type="RefSeq" id="WP_188887988.1">
    <property type="nucleotide sequence ID" value="NZ_BMHY01000002.1"/>
</dbReference>
<dbReference type="PANTHER" id="PTHR35529">
    <property type="entry name" value="MANGANESE EFFLUX PUMP MNTP-RELATED"/>
    <property type="match status" value="1"/>
</dbReference>
<dbReference type="Pfam" id="PF02659">
    <property type="entry name" value="Mntp"/>
    <property type="match status" value="2"/>
</dbReference>
<dbReference type="PANTHER" id="PTHR35529:SF2">
    <property type="entry name" value="SPORULATION PROTEIN YTAF-RELATED"/>
    <property type="match status" value="1"/>
</dbReference>
<feature type="transmembrane region" description="Helical" evidence="5">
    <location>
        <begin position="210"/>
        <end position="230"/>
    </location>
</feature>
<keyword evidence="3 5" id="KW-1133">Transmembrane helix</keyword>
<keyword evidence="1" id="KW-1003">Cell membrane</keyword>
<protein>
    <submittedName>
        <fullName evidence="6">Sporulation membrane protein YtaF</fullName>
    </submittedName>
</protein>
<dbReference type="InterPro" id="IPR014205">
    <property type="entry name" value="Spore_YtaF"/>
</dbReference>
<dbReference type="Proteomes" id="UP000600247">
    <property type="component" value="Unassembled WGS sequence"/>
</dbReference>
<sequence>MTWLLILGFTISSSLDNLGVGLSYGIREIRIGFLSNLLIAAVCFLFSYSGIWFGKWISAVLPGVLPVLLSAFVLLIIGLRIILLSVPRKVEETAEQPGLPEQQVQQGQEGGPAAVSAVVPASRVGGLSAILRNPESVDLDKSKHIGIFESLILGVALSANAMTNGLSAGLLGISPLIISLMAAGGSFLTVWLGVWVGCKVAGVRIGPFTLGQFGTMVSGIILLLIAVNSFF</sequence>
<evidence type="ECO:0000256" key="5">
    <source>
        <dbReference type="SAM" id="Phobius"/>
    </source>
</evidence>
<keyword evidence="4 5" id="KW-0472">Membrane</keyword>
<reference evidence="6 7" key="1">
    <citation type="journal article" date="2014" name="Int. J. Syst. Evol. Microbiol.">
        <title>Complete genome sequence of Corynebacterium casei LMG S-19264T (=DSM 44701T), isolated from a smear-ripened cheese.</title>
        <authorList>
            <consortium name="US DOE Joint Genome Institute (JGI-PGF)"/>
            <person name="Walter F."/>
            <person name="Albersmeier A."/>
            <person name="Kalinowski J."/>
            <person name="Ruckert C."/>
        </authorList>
    </citation>
    <scope>NUCLEOTIDE SEQUENCE [LARGE SCALE GENOMIC DNA]</scope>
    <source>
        <strain evidence="6 7">CGMCC 1.15286</strain>
    </source>
</reference>
<dbReference type="EMBL" id="BMHY01000002">
    <property type="protein sequence ID" value="GGG59879.1"/>
    <property type="molecule type" value="Genomic_DNA"/>
</dbReference>
<accession>A0A917GXY2</accession>
<dbReference type="AlphaFoldDB" id="A0A917GXY2"/>
<keyword evidence="2 5" id="KW-0812">Transmembrane</keyword>
<proteinExistence type="predicted"/>
<evidence type="ECO:0000256" key="3">
    <source>
        <dbReference type="ARBA" id="ARBA00022989"/>
    </source>
</evidence>
<keyword evidence="7" id="KW-1185">Reference proteome</keyword>
<evidence type="ECO:0000256" key="1">
    <source>
        <dbReference type="ARBA" id="ARBA00022475"/>
    </source>
</evidence>
<evidence type="ECO:0000256" key="4">
    <source>
        <dbReference type="ARBA" id="ARBA00023136"/>
    </source>
</evidence>
<evidence type="ECO:0000313" key="7">
    <source>
        <dbReference type="Proteomes" id="UP000600247"/>
    </source>
</evidence>
<feature type="transmembrane region" description="Helical" evidence="5">
    <location>
        <begin position="177"/>
        <end position="198"/>
    </location>
</feature>
<evidence type="ECO:0000256" key="2">
    <source>
        <dbReference type="ARBA" id="ARBA00022692"/>
    </source>
</evidence>
<feature type="transmembrane region" description="Helical" evidence="5">
    <location>
        <begin position="59"/>
        <end position="83"/>
    </location>
</feature>
<name>A0A917GXY2_9BACL</name>
<feature type="transmembrane region" description="Helical" evidence="5">
    <location>
        <begin position="33"/>
        <end position="53"/>
    </location>
</feature>
<feature type="transmembrane region" description="Helical" evidence="5">
    <location>
        <begin position="151"/>
        <end position="171"/>
    </location>
</feature>
<gene>
    <name evidence="6" type="ORF">GCM10010918_11340</name>
</gene>
<dbReference type="NCBIfam" id="TIGR02840">
    <property type="entry name" value="spore_YtaF"/>
    <property type="match status" value="1"/>
</dbReference>